<name>A0ABS6UTV2_9PSEU</name>
<dbReference type="CDD" id="cd13925">
    <property type="entry name" value="RPF"/>
    <property type="match status" value="1"/>
</dbReference>
<feature type="domain" description="Putative collagen-binding" evidence="4">
    <location>
        <begin position="475"/>
        <end position="536"/>
    </location>
</feature>
<dbReference type="InterPro" id="IPR024749">
    <property type="entry name" value="Collagen-bd_put"/>
</dbReference>
<evidence type="ECO:0000256" key="1">
    <source>
        <dbReference type="ARBA" id="ARBA00022801"/>
    </source>
</evidence>
<dbReference type="PANTHER" id="PTHR37836:SF2">
    <property type="entry name" value="DUF4038 DOMAIN-CONTAINING PROTEIN"/>
    <property type="match status" value="1"/>
</dbReference>
<feature type="region of interest" description="Disordered" evidence="2">
    <location>
        <begin position="538"/>
        <end position="782"/>
    </location>
</feature>
<feature type="compositionally biased region" description="Acidic residues" evidence="2">
    <location>
        <begin position="550"/>
        <end position="566"/>
    </location>
</feature>
<evidence type="ECO:0000313" key="6">
    <source>
        <dbReference type="EMBL" id="MBW0135684.1"/>
    </source>
</evidence>
<feature type="compositionally biased region" description="Basic and acidic residues" evidence="2">
    <location>
        <begin position="698"/>
        <end position="709"/>
    </location>
</feature>
<accession>A0ABS6UTV2</accession>
<dbReference type="EMBL" id="JADQDK010000001">
    <property type="protein sequence ID" value="MBW0135684.1"/>
    <property type="molecule type" value="Genomic_DNA"/>
</dbReference>
<keyword evidence="7" id="KW-1185">Reference proteome</keyword>
<proteinExistence type="predicted"/>
<sequence>MSRMRPPPPLVAVLSVVAVLAAALLLLDLRRSPEDCLFGTTGCAGSGTLAVAGRSLTREGEPFFWLADSATELLEDLNRSEVTRYLDARAAQGFTVVRASLEVGADQYGDAPLADGEPLVTDGADPRDDAAYDFWDHVEFVVSEASARGMVLALSGGPADADFLGGRLAGAGDVVLVPGDPRFSVLDGDSCADEADRDDARDRAYESGSPFVDGVGVEEDRPRCSDGATGAPNGDAAGSAGDASAIGADAAGNGTDVAGDADPAALDGDAEPDGPDDVAEVGPDGPAEVDPADEGAGSGPAAPDGDGGADEVGGDAAGGAGADAAGTDGADVIGADVIGADMIGADVIGADVIGADAAGGAAEDVSGAGSDDGTATVGERATARDVRRDAWSAVLGGAAGATYGHNSVWQFLDEGREAVDGARDGWEEALDAPGAEQMRHVRELVESRPRLEPRDDLVLGDGGGSAAVADDGTSVVAYTEGGTVEVDLTALIGDAAQPWWFDPRTGEAVELEPVATDEPATFTPPDADEDWVLVVDDADAGRGAPGDPAAADDEDGPAATGGDDDPLRETTGAGGRDPGSEDGTGPDGDDAADPDTADPDAGDADAGDADAGDPDTGDPGAVDPGAADPDVAEDGAAADTGEGADGAGGAADEDDPVATRGADDDPLQEMTGAGGRDPGSEDDGPDGSDGESGTAVDETNRDADAGRADAEEEGGSGDGSGDGSGEDGSGEDGSGEDGSGEDSSGDGGATGDDSADARAASGPEPAPEPAPEPEPAPDGDVWDRLAQCESSGDWAIDTGNGYHGGLQFDDATWGDYGGPEFAPSADLATRDQQIAVATRVRDDRGGYGSWPACARKLGLPT</sequence>
<dbReference type="Pfam" id="PF13204">
    <property type="entry name" value="Apiosidase"/>
    <property type="match status" value="2"/>
</dbReference>
<evidence type="ECO:0000259" key="5">
    <source>
        <dbReference type="Pfam" id="PF13204"/>
    </source>
</evidence>
<feature type="compositionally biased region" description="Low complexity" evidence="2">
    <location>
        <begin position="361"/>
        <end position="373"/>
    </location>
</feature>
<gene>
    <name evidence="6" type="ORF">I4I81_15665</name>
</gene>
<protein>
    <submittedName>
        <fullName evidence="6">DUF4038 domain-containing protein</fullName>
    </submittedName>
</protein>
<comment type="caution">
    <text evidence="6">The sequence shown here is derived from an EMBL/GenBank/DDBJ whole genome shotgun (WGS) entry which is preliminary data.</text>
</comment>
<feature type="domain" description="Apiosidase-like catalytic" evidence="5">
    <location>
        <begin position="53"/>
        <end position="154"/>
    </location>
</feature>
<feature type="compositionally biased region" description="Acidic residues" evidence="2">
    <location>
        <begin position="724"/>
        <end position="744"/>
    </location>
</feature>
<dbReference type="Pfam" id="PF06737">
    <property type="entry name" value="Transglycosylas"/>
    <property type="match status" value="1"/>
</dbReference>
<dbReference type="Pfam" id="PF12904">
    <property type="entry name" value="Collagen_bind_2"/>
    <property type="match status" value="1"/>
</dbReference>
<reference evidence="6 7" key="1">
    <citation type="submission" date="2020-11" db="EMBL/GenBank/DDBJ databases">
        <title>Pseudonocardia abyssalis sp. nov. and Pseudonocardia oceani sp. nov., description and phylogenomic analysis of two novel actinomycetes isolated from the deep Southern Ocean.</title>
        <authorList>
            <person name="Parra J."/>
        </authorList>
    </citation>
    <scope>NUCLEOTIDE SEQUENCE [LARGE SCALE GENOMIC DNA]</scope>
    <source>
        <strain evidence="6 7">KRD-168</strain>
    </source>
</reference>
<feature type="region of interest" description="Disordered" evidence="2">
    <location>
        <begin position="187"/>
        <end position="327"/>
    </location>
</feature>
<feature type="compositionally biased region" description="Low complexity" evidence="2">
    <location>
        <begin position="230"/>
        <end position="267"/>
    </location>
</feature>
<dbReference type="InterPro" id="IPR025277">
    <property type="entry name" value="Apiosidase-like_cat_dom"/>
</dbReference>
<dbReference type="Proteomes" id="UP000694287">
    <property type="component" value="Unassembled WGS sequence"/>
</dbReference>
<evidence type="ECO:0000256" key="2">
    <source>
        <dbReference type="SAM" id="MobiDB-lite"/>
    </source>
</evidence>
<feature type="region of interest" description="Disordered" evidence="2">
    <location>
        <begin position="361"/>
        <end position="381"/>
    </location>
</feature>
<feature type="compositionally biased region" description="Acidic residues" evidence="2">
    <location>
        <begin position="268"/>
        <end position="279"/>
    </location>
</feature>
<evidence type="ECO:0000259" key="3">
    <source>
        <dbReference type="Pfam" id="PF06737"/>
    </source>
</evidence>
<feature type="compositionally biased region" description="Acidic residues" evidence="2">
    <location>
        <begin position="680"/>
        <end position="689"/>
    </location>
</feature>
<dbReference type="RefSeq" id="WP_218616138.1">
    <property type="nucleotide sequence ID" value="NZ_JADQDK010000001.1"/>
</dbReference>
<organism evidence="6 7">
    <name type="scientific">Pseudonocardia abyssalis</name>
    <dbReference type="NCBI Taxonomy" id="2792008"/>
    <lineage>
        <taxon>Bacteria</taxon>
        <taxon>Bacillati</taxon>
        <taxon>Actinomycetota</taxon>
        <taxon>Actinomycetes</taxon>
        <taxon>Pseudonocardiales</taxon>
        <taxon>Pseudonocardiaceae</taxon>
        <taxon>Pseudonocardia</taxon>
    </lineage>
</organism>
<evidence type="ECO:0000259" key="4">
    <source>
        <dbReference type="Pfam" id="PF12904"/>
    </source>
</evidence>
<feature type="domain" description="Apiosidase-like catalytic" evidence="5">
    <location>
        <begin position="379"/>
        <end position="450"/>
    </location>
</feature>
<evidence type="ECO:0000313" key="7">
    <source>
        <dbReference type="Proteomes" id="UP000694287"/>
    </source>
</evidence>
<dbReference type="InterPro" id="IPR010618">
    <property type="entry name" value="RPF"/>
</dbReference>
<feature type="compositionally biased region" description="Acidic residues" evidence="2">
    <location>
        <begin position="587"/>
        <end position="616"/>
    </location>
</feature>
<dbReference type="PANTHER" id="PTHR37836">
    <property type="entry name" value="LMO1036 PROTEIN"/>
    <property type="match status" value="1"/>
</dbReference>
<feature type="compositionally biased region" description="Pro residues" evidence="2">
    <location>
        <begin position="764"/>
        <end position="776"/>
    </location>
</feature>
<feature type="compositionally biased region" description="Low complexity" evidence="2">
    <location>
        <begin position="617"/>
        <end position="641"/>
    </location>
</feature>
<keyword evidence="1" id="KW-0378">Hydrolase</keyword>
<feature type="domain" description="Resuscitation-promoting factor core lysozyme-like" evidence="3">
    <location>
        <begin position="778"/>
        <end position="853"/>
    </location>
</feature>